<dbReference type="RefSeq" id="WP_133430141.1">
    <property type="nucleotide sequence ID" value="NZ_BMCC01000001.1"/>
</dbReference>
<dbReference type="EMBL" id="SCWE01000003">
    <property type="protein sequence ID" value="TDM01421.1"/>
    <property type="molecule type" value="Genomic_DNA"/>
</dbReference>
<sequence length="69" mass="8069">MQNKEEKRLSVGAIIEDKRSFKRYKVTGMNKRIVCFESIRGPLFAGGVWKSCFDENFRIIKEGWQRAGK</sequence>
<organism evidence="1 2">
    <name type="scientific">Macrococcus hajekii</name>
    <dbReference type="NCBI Taxonomy" id="198482"/>
    <lineage>
        <taxon>Bacteria</taxon>
        <taxon>Bacillati</taxon>
        <taxon>Bacillota</taxon>
        <taxon>Bacilli</taxon>
        <taxon>Bacillales</taxon>
        <taxon>Staphylococcaceae</taxon>
        <taxon>Macrococcus</taxon>
    </lineage>
</organism>
<accession>A0A4R6BIU6</accession>
<proteinExistence type="predicted"/>
<protein>
    <submittedName>
        <fullName evidence="1">Uncharacterized protein</fullName>
    </submittedName>
</protein>
<dbReference type="OrthoDB" id="2418634at2"/>
<dbReference type="Proteomes" id="UP000295328">
    <property type="component" value="Unassembled WGS sequence"/>
</dbReference>
<name>A0A4R6BIU6_9STAP</name>
<reference evidence="1 2" key="1">
    <citation type="submission" date="2019-01" db="EMBL/GenBank/DDBJ databases">
        <title>Draft genome sequences of the type strains of six Macrococcus species.</title>
        <authorList>
            <person name="Mazhar S."/>
            <person name="Altermann E."/>
            <person name="Hill C."/>
            <person name="Mcauliffe O."/>
        </authorList>
    </citation>
    <scope>NUCLEOTIDE SEQUENCE [LARGE SCALE GENOMIC DNA]</scope>
    <source>
        <strain evidence="1 2">CCM4809</strain>
    </source>
</reference>
<dbReference type="AlphaFoldDB" id="A0A4R6BIU6"/>
<gene>
    <name evidence="1" type="ORF">ERX37_07930</name>
</gene>
<comment type="caution">
    <text evidence="1">The sequence shown here is derived from an EMBL/GenBank/DDBJ whole genome shotgun (WGS) entry which is preliminary data.</text>
</comment>
<evidence type="ECO:0000313" key="1">
    <source>
        <dbReference type="EMBL" id="TDM01421.1"/>
    </source>
</evidence>
<evidence type="ECO:0000313" key="2">
    <source>
        <dbReference type="Proteomes" id="UP000295328"/>
    </source>
</evidence>
<keyword evidence="2" id="KW-1185">Reference proteome</keyword>